<name>A0A4Y2VSX3_ARAVE</name>
<feature type="region of interest" description="Disordered" evidence="1">
    <location>
        <begin position="163"/>
        <end position="287"/>
    </location>
</feature>
<feature type="region of interest" description="Disordered" evidence="1">
    <location>
        <begin position="45"/>
        <end position="77"/>
    </location>
</feature>
<sequence length="287" mass="30231">MGRFLASSSVKRRATPPPNFFNMATSRDISNKALKSESLLGLAKSGAKGMTKKSKALSKKSISGSDEDFQDGPGILKNTVKGKQRKVKTMVLPSPAVAPYHFGQTNPFGLQPVSMAPLATAPQTSGSTLPEGYVGFGLNMGLPPGVCWGDTPYPGAAQEEDLTHTGMPGVDNQAETSAAPPGDISVTEDGDGQVDNEGFPDASDTSMIAGTPQEEVIKAGQKRRQAKVPKKKKKLIKDRPEGPIGTLMPDTSSSDSDKTVIVPESMASLPAEMDRSPLEVLDSPPCY</sequence>
<proteinExistence type="predicted"/>
<keyword evidence="3" id="KW-1185">Reference proteome</keyword>
<protein>
    <submittedName>
        <fullName evidence="2">Uncharacterized protein</fullName>
    </submittedName>
</protein>
<feature type="compositionally biased region" description="Basic residues" evidence="1">
    <location>
        <begin position="220"/>
        <end position="236"/>
    </location>
</feature>
<reference evidence="2 3" key="1">
    <citation type="journal article" date="2019" name="Sci. Rep.">
        <title>Orb-weaving spider Araneus ventricosus genome elucidates the spidroin gene catalogue.</title>
        <authorList>
            <person name="Kono N."/>
            <person name="Nakamura H."/>
            <person name="Ohtoshi R."/>
            <person name="Moran D.A.P."/>
            <person name="Shinohara A."/>
            <person name="Yoshida Y."/>
            <person name="Fujiwara M."/>
            <person name="Mori M."/>
            <person name="Tomita M."/>
            <person name="Arakawa K."/>
        </authorList>
    </citation>
    <scope>NUCLEOTIDE SEQUENCE [LARGE SCALE GENOMIC DNA]</scope>
</reference>
<feature type="region of interest" description="Disordered" evidence="1">
    <location>
        <begin position="1"/>
        <end position="24"/>
    </location>
</feature>
<gene>
    <name evidence="2" type="ORF">AVEN_68247_1</name>
</gene>
<evidence type="ECO:0000313" key="3">
    <source>
        <dbReference type="Proteomes" id="UP000499080"/>
    </source>
</evidence>
<accession>A0A4Y2VSX3</accession>
<comment type="caution">
    <text evidence="2">The sequence shown here is derived from an EMBL/GenBank/DDBJ whole genome shotgun (WGS) entry which is preliminary data.</text>
</comment>
<dbReference type="Proteomes" id="UP000499080">
    <property type="component" value="Unassembled WGS sequence"/>
</dbReference>
<evidence type="ECO:0000313" key="2">
    <source>
        <dbReference type="EMBL" id="GBO27791.1"/>
    </source>
</evidence>
<evidence type="ECO:0000256" key="1">
    <source>
        <dbReference type="SAM" id="MobiDB-lite"/>
    </source>
</evidence>
<dbReference type="AlphaFoldDB" id="A0A4Y2VSX3"/>
<dbReference type="EMBL" id="BGPR01050848">
    <property type="protein sequence ID" value="GBO27791.1"/>
    <property type="molecule type" value="Genomic_DNA"/>
</dbReference>
<organism evidence="2 3">
    <name type="scientific">Araneus ventricosus</name>
    <name type="common">Orbweaver spider</name>
    <name type="synonym">Epeira ventricosa</name>
    <dbReference type="NCBI Taxonomy" id="182803"/>
    <lineage>
        <taxon>Eukaryota</taxon>
        <taxon>Metazoa</taxon>
        <taxon>Ecdysozoa</taxon>
        <taxon>Arthropoda</taxon>
        <taxon>Chelicerata</taxon>
        <taxon>Arachnida</taxon>
        <taxon>Araneae</taxon>
        <taxon>Araneomorphae</taxon>
        <taxon>Entelegynae</taxon>
        <taxon>Araneoidea</taxon>
        <taxon>Araneidae</taxon>
        <taxon>Araneus</taxon>
    </lineage>
</organism>